<feature type="domain" description="PIH1 N-terminal" evidence="4">
    <location>
        <begin position="59"/>
        <end position="181"/>
    </location>
</feature>
<comment type="similarity">
    <text evidence="1">Belongs to the PIH1 family.</text>
</comment>
<feature type="region of interest" description="Disordered" evidence="3">
    <location>
        <begin position="390"/>
        <end position="413"/>
    </location>
</feature>
<evidence type="ECO:0000259" key="5">
    <source>
        <dbReference type="Pfam" id="PF18201"/>
    </source>
</evidence>
<accession>A0ABN8CU07</accession>
<evidence type="ECO:0000256" key="1">
    <source>
        <dbReference type="ARBA" id="ARBA00008511"/>
    </source>
</evidence>
<organism evidence="6 7">
    <name type="scientific">Peronospora belbahrii</name>
    <dbReference type="NCBI Taxonomy" id="622444"/>
    <lineage>
        <taxon>Eukaryota</taxon>
        <taxon>Sar</taxon>
        <taxon>Stramenopiles</taxon>
        <taxon>Oomycota</taxon>
        <taxon>Peronosporomycetes</taxon>
        <taxon>Peronosporales</taxon>
        <taxon>Peronosporaceae</taxon>
        <taxon>Peronospora</taxon>
    </lineage>
</organism>
<dbReference type="InterPro" id="IPR050734">
    <property type="entry name" value="PIH1/Kintoun_subfamily"/>
</dbReference>
<protein>
    <recommendedName>
        <fullName evidence="2">PIH1 domain-containing protein 1</fullName>
    </recommendedName>
</protein>
<sequence length="627" mass="69651">MTTTSSSKITNEPDISTSIPSPRFGFESHVTSDLDHQNETNRHVLQIKNNHNLSTNKQQVSSRPKTGFVVKTKWNQTQKVFINVCSSATIQAACNLKANVNVNSGLWHLPCSLGLERLEIDARGANVPTFDVCFHPQVVELAMARVDYRDIVIQTCFDAVEKTMRDSRCTSTALLARKYHILKGVCYKSGDPIPMCLRNDQEEIEIPRSKNMQEAQVTKKIERDICQDKSTMLDDRGPITAVSGQNDDSVLNMLAHVNQTDDSTSLIKEVSCIDMDLQQQLVKLQLKKKLEYQLVHRGRYEHLPADPNNRVPDNVFRPEELVIKVSIPLATSAKGIDVDVSEQMLRLSVDLDVVGNYEPLELALPFPVIEDKSCARFDRKKHHLVITLPVQPPKSKPQSHSLVVQDDDEEAENKELPQNIVGTPESSKMVATEQTRKGEEGLLMLQKTTSMVAKDPQVVVNNPLKAQRLSPTAVTSSPRSAVTELAATKDDISDNLPPLTSCGDEETDTLEPRAEEMKSPSNMLAPVKLASKALKPIKPYFETHDTLECLSYIVGVAGIDSTSVKLTFPSDSSLHLQFADSEKKVYEMLIAAFPVDIDPSTAEFDVASENMVVILRKSNTQLSNIEA</sequence>
<evidence type="ECO:0000313" key="7">
    <source>
        <dbReference type="Proteomes" id="UP001158986"/>
    </source>
</evidence>
<dbReference type="InterPro" id="IPR041442">
    <property type="entry name" value="PIH1D1/2/3_CS-like"/>
</dbReference>
<dbReference type="Proteomes" id="UP001158986">
    <property type="component" value="Unassembled WGS sequence"/>
</dbReference>
<gene>
    <name evidence="6" type="ORF">PBS001_LOCUS2450</name>
</gene>
<feature type="region of interest" description="Disordered" evidence="3">
    <location>
        <begin position="1"/>
        <end position="29"/>
    </location>
</feature>
<dbReference type="InterPro" id="IPR012981">
    <property type="entry name" value="PIH1_N"/>
</dbReference>
<evidence type="ECO:0000313" key="6">
    <source>
        <dbReference type="EMBL" id="CAH0515751.1"/>
    </source>
</evidence>
<feature type="region of interest" description="Disordered" evidence="3">
    <location>
        <begin position="491"/>
        <end position="520"/>
    </location>
</feature>
<evidence type="ECO:0000259" key="4">
    <source>
        <dbReference type="Pfam" id="PF08190"/>
    </source>
</evidence>
<dbReference type="Pfam" id="PF18201">
    <property type="entry name" value="PIH1_CS"/>
    <property type="match status" value="1"/>
</dbReference>
<proteinExistence type="inferred from homology"/>
<comment type="caution">
    <text evidence="6">The sequence shown here is derived from an EMBL/GenBank/DDBJ whole genome shotgun (WGS) entry which is preliminary data.</text>
</comment>
<dbReference type="PANTHER" id="PTHR22997">
    <property type="entry name" value="PIH1 DOMAIN-CONTAINING PROTEIN 1"/>
    <property type="match status" value="1"/>
</dbReference>
<evidence type="ECO:0000256" key="3">
    <source>
        <dbReference type="SAM" id="MobiDB-lite"/>
    </source>
</evidence>
<dbReference type="PANTHER" id="PTHR22997:SF0">
    <property type="entry name" value="PIH1 DOMAIN-CONTAINING PROTEIN 1"/>
    <property type="match status" value="1"/>
</dbReference>
<dbReference type="Pfam" id="PF08190">
    <property type="entry name" value="PIH1"/>
    <property type="match status" value="1"/>
</dbReference>
<keyword evidence="7" id="KW-1185">Reference proteome</keyword>
<feature type="compositionally biased region" description="Polar residues" evidence="3">
    <location>
        <begin position="1"/>
        <end position="20"/>
    </location>
</feature>
<name>A0ABN8CU07_9STRA</name>
<evidence type="ECO:0000256" key="2">
    <source>
        <dbReference type="ARBA" id="ARBA00040540"/>
    </source>
</evidence>
<feature type="domain" description="PIH1D1/2/3 CS-like" evidence="5">
    <location>
        <begin position="308"/>
        <end position="391"/>
    </location>
</feature>
<dbReference type="EMBL" id="CAKLCB010000135">
    <property type="protein sequence ID" value="CAH0515751.1"/>
    <property type="molecule type" value="Genomic_DNA"/>
</dbReference>
<reference evidence="6 7" key="1">
    <citation type="submission" date="2021-11" db="EMBL/GenBank/DDBJ databases">
        <authorList>
            <person name="Islam A."/>
            <person name="Islam S."/>
            <person name="Flora M.S."/>
            <person name="Rahman M."/>
            <person name="Ziaur R.M."/>
            <person name="Epstein J.H."/>
            <person name="Hassan M."/>
            <person name="Klassen M."/>
            <person name="Woodard K."/>
            <person name="Webb A."/>
            <person name="Webby R.J."/>
            <person name="El Zowalaty M.E."/>
        </authorList>
    </citation>
    <scope>NUCLEOTIDE SEQUENCE [LARGE SCALE GENOMIC DNA]</scope>
    <source>
        <strain evidence="6">Pbs1</strain>
    </source>
</reference>